<keyword evidence="6" id="KW-1185">Reference proteome</keyword>
<sequence>MPTGAFKVQSRFDSAKVIGVVVVIGFFSTVFDYLLLKFGRMEYDNSGEEHSLPATQDISGAAHPGKPFEVHVNGGYGDQNYGHPESQDLDANIHGYHQENEHAPDSATADHIVPVADDHAQMDVGHDVTTGYNGHEAFDNDVHSQTGHPESGVNDWGEHGEEYDQSGYDGHCYDQGYGGYEDGYQGTAGEAFRGRGMARPPYRGFPPGRGAPSFIPPIRGATTPTRGFVPPPFRGRGFPPPRGAYPPFRGGYPGTYPPNFASGYAPPGQTTSTPVLANCEEDEELWVEAESPEGKPYFYHWQTRETVWDRPEKAKVVGQTELAELIQKSSEEERKEREVKIDATHKKRFCIKNVNVHRRTFRKKIDVEISTVFVNVGDSVGVSGYRGHQSPMRCRLWQMDSGVSVYNQIPDAQRNANTYTQRPPAGERFVPPPFFPPAFPVSTRGQQPMVPTNPDEAWNEYSAPDGRKYYYNSITQENTWEKPQVLIDKEACGVAANMIRASRRISTLVARHYSTEKWLYRKNPPFEYFYLLNLFQTRTGKKVAGKSPMDSTSPVVQQVATTAVGGSSGLQHDAIAEAQAKAQAALAEYLAQVISLCKMLYDNMHSVGSAPKMWPRQQEYIVLHVNSFQTEFKIIPRLTITNHLTGIEGTLTSVSPMSSRRDRGGFAEHSDKHDLHYVDL</sequence>
<keyword evidence="1" id="KW-0677">Repeat</keyword>
<dbReference type="GO" id="GO:0070063">
    <property type="term" value="F:RNA polymerase binding"/>
    <property type="evidence" value="ECO:0007669"/>
    <property type="project" value="InterPro"/>
</dbReference>
<gene>
    <name evidence="5" type="ORF">DICVIV_05543</name>
</gene>
<dbReference type="Proteomes" id="UP000053766">
    <property type="component" value="Unassembled WGS sequence"/>
</dbReference>
<organism evidence="5 6">
    <name type="scientific">Dictyocaulus viviparus</name>
    <name type="common">Bovine lungworm</name>
    <dbReference type="NCBI Taxonomy" id="29172"/>
    <lineage>
        <taxon>Eukaryota</taxon>
        <taxon>Metazoa</taxon>
        <taxon>Ecdysozoa</taxon>
        <taxon>Nematoda</taxon>
        <taxon>Chromadorea</taxon>
        <taxon>Rhabditida</taxon>
        <taxon>Rhabditina</taxon>
        <taxon>Rhabditomorpha</taxon>
        <taxon>Strongyloidea</taxon>
        <taxon>Metastrongylidae</taxon>
        <taxon>Dictyocaulus</taxon>
    </lineage>
</organism>
<protein>
    <submittedName>
        <fullName evidence="5">WW domain protein</fullName>
    </submittedName>
</protein>
<feature type="transmembrane region" description="Helical" evidence="3">
    <location>
        <begin position="17"/>
        <end position="36"/>
    </location>
</feature>
<dbReference type="Gene3D" id="2.20.70.10">
    <property type="match status" value="2"/>
</dbReference>
<dbReference type="GO" id="GO:0005634">
    <property type="term" value="C:nucleus"/>
    <property type="evidence" value="ECO:0007669"/>
    <property type="project" value="TreeGrafter"/>
</dbReference>
<dbReference type="PROSITE" id="PS50020">
    <property type="entry name" value="WW_DOMAIN_2"/>
    <property type="match status" value="2"/>
</dbReference>
<dbReference type="FunFam" id="2.20.70.10:FF:000133">
    <property type="entry name" value="TransCription Elongation Regulator homolog"/>
    <property type="match status" value="1"/>
</dbReference>
<dbReference type="InterPro" id="IPR045148">
    <property type="entry name" value="TCRG1-like"/>
</dbReference>
<feature type="domain" description="WW" evidence="4">
    <location>
        <begin position="452"/>
        <end position="485"/>
    </location>
</feature>
<proteinExistence type="predicted"/>
<dbReference type="PANTHER" id="PTHR15377">
    <property type="entry name" value="TRANSCRIPTION ELONGATION REGULATOR 1"/>
    <property type="match status" value="1"/>
</dbReference>
<dbReference type="CDD" id="cd00201">
    <property type="entry name" value="WW"/>
    <property type="match status" value="2"/>
</dbReference>
<accession>A0A0D8XX27</accession>
<evidence type="ECO:0000256" key="3">
    <source>
        <dbReference type="SAM" id="Phobius"/>
    </source>
</evidence>
<dbReference type="Pfam" id="PF00397">
    <property type="entry name" value="WW"/>
    <property type="match status" value="2"/>
</dbReference>
<evidence type="ECO:0000313" key="5">
    <source>
        <dbReference type="EMBL" id="KJH48367.1"/>
    </source>
</evidence>
<dbReference type="PROSITE" id="PS01159">
    <property type="entry name" value="WW_DOMAIN_1"/>
    <property type="match status" value="1"/>
</dbReference>
<dbReference type="AlphaFoldDB" id="A0A0D8XX27"/>
<dbReference type="EMBL" id="KN716270">
    <property type="protein sequence ID" value="KJH48367.1"/>
    <property type="molecule type" value="Genomic_DNA"/>
</dbReference>
<feature type="compositionally biased region" description="Pro residues" evidence="2">
    <location>
        <begin position="229"/>
        <end position="239"/>
    </location>
</feature>
<dbReference type="OrthoDB" id="63972at2759"/>
<name>A0A0D8XX27_DICVI</name>
<reference evidence="6" key="2">
    <citation type="journal article" date="2016" name="Sci. Rep.">
        <title>Dictyocaulus viviparus genome, variome and transcriptome elucidate lungworm biology and support future intervention.</title>
        <authorList>
            <person name="McNulty S.N."/>
            <person name="Strube C."/>
            <person name="Rosa B.A."/>
            <person name="Martin J.C."/>
            <person name="Tyagi R."/>
            <person name="Choi Y.J."/>
            <person name="Wang Q."/>
            <person name="Hallsworth Pepin K."/>
            <person name="Zhang X."/>
            <person name="Ozersky P."/>
            <person name="Wilson R.K."/>
            <person name="Sternberg P.W."/>
            <person name="Gasser R.B."/>
            <person name="Mitreva M."/>
        </authorList>
    </citation>
    <scope>NUCLEOTIDE SEQUENCE [LARGE SCALE GENOMIC DNA]</scope>
    <source>
        <strain evidence="6">HannoverDv2000</strain>
    </source>
</reference>
<feature type="region of interest" description="Disordered" evidence="2">
    <location>
        <begin position="141"/>
        <end position="162"/>
    </location>
</feature>
<keyword evidence="3" id="KW-0812">Transmembrane</keyword>
<feature type="region of interest" description="Disordered" evidence="2">
    <location>
        <begin position="214"/>
        <end position="239"/>
    </location>
</feature>
<evidence type="ECO:0000256" key="1">
    <source>
        <dbReference type="ARBA" id="ARBA00022737"/>
    </source>
</evidence>
<evidence type="ECO:0000313" key="6">
    <source>
        <dbReference type="Proteomes" id="UP000053766"/>
    </source>
</evidence>
<evidence type="ECO:0000256" key="2">
    <source>
        <dbReference type="SAM" id="MobiDB-lite"/>
    </source>
</evidence>
<dbReference type="PANTHER" id="PTHR15377:SF3">
    <property type="entry name" value="WW DOMAIN-CONTAINING PROTEIN"/>
    <property type="match status" value="1"/>
</dbReference>
<dbReference type="InterPro" id="IPR036020">
    <property type="entry name" value="WW_dom_sf"/>
</dbReference>
<feature type="domain" description="WW" evidence="4">
    <location>
        <begin position="286"/>
        <end position="313"/>
    </location>
</feature>
<dbReference type="GO" id="GO:0003712">
    <property type="term" value="F:transcription coregulator activity"/>
    <property type="evidence" value="ECO:0007669"/>
    <property type="project" value="TreeGrafter"/>
</dbReference>
<dbReference type="SMART" id="SM00456">
    <property type="entry name" value="WW"/>
    <property type="match status" value="2"/>
</dbReference>
<dbReference type="STRING" id="29172.A0A0D8XX27"/>
<dbReference type="InterPro" id="IPR001202">
    <property type="entry name" value="WW_dom"/>
</dbReference>
<feature type="region of interest" description="Disordered" evidence="2">
    <location>
        <begin position="45"/>
        <end position="68"/>
    </location>
</feature>
<evidence type="ECO:0000259" key="4">
    <source>
        <dbReference type="PROSITE" id="PS50020"/>
    </source>
</evidence>
<dbReference type="SUPFAM" id="SSF51045">
    <property type="entry name" value="WW domain"/>
    <property type="match status" value="2"/>
</dbReference>
<reference evidence="5 6" key="1">
    <citation type="submission" date="2013-11" db="EMBL/GenBank/DDBJ databases">
        <title>Draft genome of the bovine lungworm Dictyocaulus viviparus.</title>
        <authorList>
            <person name="Mitreva M."/>
        </authorList>
    </citation>
    <scope>NUCLEOTIDE SEQUENCE [LARGE SCALE GENOMIC DNA]</scope>
    <source>
        <strain evidence="5 6">HannoverDv2000</strain>
    </source>
</reference>
<keyword evidence="3" id="KW-1133">Transmembrane helix</keyword>
<keyword evidence="3" id="KW-0472">Membrane</keyword>